<evidence type="ECO:0000313" key="2">
    <source>
        <dbReference type="Proteomes" id="UP000886520"/>
    </source>
</evidence>
<dbReference type="Proteomes" id="UP000886520">
    <property type="component" value="Chromosome 25"/>
</dbReference>
<organism evidence="1 2">
    <name type="scientific">Adiantum capillus-veneris</name>
    <name type="common">Maidenhair fern</name>
    <dbReference type="NCBI Taxonomy" id="13818"/>
    <lineage>
        <taxon>Eukaryota</taxon>
        <taxon>Viridiplantae</taxon>
        <taxon>Streptophyta</taxon>
        <taxon>Embryophyta</taxon>
        <taxon>Tracheophyta</taxon>
        <taxon>Polypodiopsida</taxon>
        <taxon>Polypodiidae</taxon>
        <taxon>Polypodiales</taxon>
        <taxon>Pteridineae</taxon>
        <taxon>Pteridaceae</taxon>
        <taxon>Vittarioideae</taxon>
        <taxon>Adiantum</taxon>
    </lineage>
</organism>
<protein>
    <submittedName>
        <fullName evidence="1">Uncharacterized protein</fullName>
    </submittedName>
</protein>
<reference evidence="1" key="1">
    <citation type="submission" date="2021-01" db="EMBL/GenBank/DDBJ databases">
        <title>Adiantum capillus-veneris genome.</title>
        <authorList>
            <person name="Fang Y."/>
            <person name="Liao Q."/>
        </authorList>
    </citation>
    <scope>NUCLEOTIDE SEQUENCE</scope>
    <source>
        <strain evidence="1">H3</strain>
        <tissue evidence="1">Leaf</tissue>
    </source>
</reference>
<dbReference type="AlphaFoldDB" id="A0A9D4U279"/>
<keyword evidence="2" id="KW-1185">Reference proteome</keyword>
<accession>A0A9D4U279</accession>
<proteinExistence type="predicted"/>
<gene>
    <name evidence="1" type="ORF">GOP47_0025914</name>
</gene>
<comment type="caution">
    <text evidence="1">The sequence shown here is derived from an EMBL/GenBank/DDBJ whole genome shotgun (WGS) entry which is preliminary data.</text>
</comment>
<dbReference type="EMBL" id="JABFUD020000025">
    <property type="protein sequence ID" value="KAI5059595.1"/>
    <property type="molecule type" value="Genomic_DNA"/>
</dbReference>
<sequence length="66" mass="7767">MRKSRGYASRPLGSFLLPIRELNHTFWYLLQVQTHGKVVQHIFGRLGVALRSNWIVWQSLFMLQPS</sequence>
<evidence type="ECO:0000313" key="1">
    <source>
        <dbReference type="EMBL" id="KAI5059595.1"/>
    </source>
</evidence>
<name>A0A9D4U279_ADICA</name>